<dbReference type="SMART" id="SM00054">
    <property type="entry name" value="EFh"/>
    <property type="match status" value="2"/>
</dbReference>
<dbReference type="GeneID" id="88174861"/>
<dbReference type="EMBL" id="CP138897">
    <property type="protein sequence ID" value="WPK26444.1"/>
    <property type="molecule type" value="Genomic_DNA"/>
</dbReference>
<gene>
    <name evidence="4" type="ORF">PUMCH_003798</name>
</gene>
<dbReference type="SUPFAM" id="SSF47473">
    <property type="entry name" value="EF-hand"/>
    <property type="match status" value="1"/>
</dbReference>
<dbReference type="PROSITE" id="PS00018">
    <property type="entry name" value="EF_HAND_1"/>
    <property type="match status" value="1"/>
</dbReference>
<feature type="domain" description="EF-hand" evidence="3">
    <location>
        <begin position="48"/>
        <end position="83"/>
    </location>
</feature>
<dbReference type="GO" id="GO:0016460">
    <property type="term" value="C:myosin II complex"/>
    <property type="evidence" value="ECO:0007669"/>
    <property type="project" value="TreeGrafter"/>
</dbReference>
<proteinExistence type="predicted"/>
<dbReference type="Pfam" id="PF13499">
    <property type="entry name" value="EF-hand_7"/>
    <property type="match status" value="1"/>
</dbReference>
<dbReference type="PROSITE" id="PS50222">
    <property type="entry name" value="EF_HAND_2"/>
    <property type="match status" value="2"/>
</dbReference>
<evidence type="ECO:0000256" key="1">
    <source>
        <dbReference type="ARBA" id="ARBA00022737"/>
    </source>
</evidence>
<protein>
    <recommendedName>
        <fullName evidence="3">EF-hand domain-containing protein</fullName>
    </recommendedName>
</protein>
<dbReference type="RefSeq" id="XP_062878825.1">
    <property type="nucleotide sequence ID" value="XM_063022755.1"/>
</dbReference>
<dbReference type="Proteomes" id="UP001338582">
    <property type="component" value="Chromosome 4"/>
</dbReference>
<dbReference type="GO" id="GO:0005509">
    <property type="term" value="F:calcium ion binding"/>
    <property type="evidence" value="ECO:0007669"/>
    <property type="project" value="InterPro"/>
</dbReference>
<evidence type="ECO:0000313" key="5">
    <source>
        <dbReference type="Proteomes" id="UP001338582"/>
    </source>
</evidence>
<dbReference type="Gene3D" id="1.10.238.10">
    <property type="entry name" value="EF-hand"/>
    <property type="match status" value="1"/>
</dbReference>
<dbReference type="InterPro" id="IPR018247">
    <property type="entry name" value="EF_Hand_1_Ca_BS"/>
</dbReference>
<dbReference type="CDD" id="cd00051">
    <property type="entry name" value="EFh"/>
    <property type="match status" value="1"/>
</dbReference>
<evidence type="ECO:0000256" key="2">
    <source>
        <dbReference type="ARBA" id="ARBA00022837"/>
    </source>
</evidence>
<reference evidence="4 5" key="1">
    <citation type="submission" date="2023-10" db="EMBL/GenBank/DDBJ databases">
        <title>Draft Genome Sequence of Candida saopaulonensis from a very Premature Infant with Sepsis.</title>
        <authorList>
            <person name="Ning Y."/>
            <person name="Dai R."/>
            <person name="Xiao M."/>
            <person name="Xu Y."/>
            <person name="Yan Q."/>
            <person name="Zhang L."/>
        </authorList>
    </citation>
    <scope>NUCLEOTIDE SEQUENCE [LARGE SCALE GENOMIC DNA]</scope>
    <source>
        <strain evidence="4 5">19XY460</strain>
    </source>
</reference>
<feature type="domain" description="EF-hand" evidence="3">
    <location>
        <begin position="84"/>
        <end position="119"/>
    </location>
</feature>
<organism evidence="4 5">
    <name type="scientific">Australozyma saopauloensis</name>
    <dbReference type="NCBI Taxonomy" id="291208"/>
    <lineage>
        <taxon>Eukaryota</taxon>
        <taxon>Fungi</taxon>
        <taxon>Dikarya</taxon>
        <taxon>Ascomycota</taxon>
        <taxon>Saccharomycotina</taxon>
        <taxon>Pichiomycetes</taxon>
        <taxon>Metschnikowiaceae</taxon>
        <taxon>Australozyma</taxon>
    </lineage>
</organism>
<dbReference type="InterPro" id="IPR002048">
    <property type="entry name" value="EF_hand_dom"/>
</dbReference>
<evidence type="ECO:0000259" key="3">
    <source>
        <dbReference type="PROSITE" id="PS50222"/>
    </source>
</evidence>
<accession>A0AAX4HCW6</accession>
<keyword evidence="5" id="KW-1185">Reference proteome</keyword>
<keyword evidence="2" id="KW-0106">Calcium</keyword>
<dbReference type="InterPro" id="IPR050230">
    <property type="entry name" value="CALM/Myosin/TropC-like"/>
</dbReference>
<evidence type="ECO:0000313" key="4">
    <source>
        <dbReference type="EMBL" id="WPK26444.1"/>
    </source>
</evidence>
<keyword evidence="1" id="KW-0677">Repeat</keyword>
<dbReference type="PANTHER" id="PTHR23048:SF59">
    <property type="entry name" value="EF-HAND SUPERFAMILY PROTEIN"/>
    <property type="match status" value="1"/>
</dbReference>
<sequence>MLVMLVYIRDSTLGSRNNNTTLLHLLTSESPMSQKKTFANVKNELLAEQKQEIREAFQLFDMNHDGMLDYHEFKVALRALGFDASKKEVLDIIHKFDTDDTNLISYDNFYLAGMLIDAHVHAANG</sequence>
<dbReference type="PANTHER" id="PTHR23048">
    <property type="entry name" value="MYOSIN LIGHT CHAIN 1, 3"/>
    <property type="match status" value="1"/>
</dbReference>
<name>A0AAX4HCW6_9ASCO</name>
<dbReference type="AlphaFoldDB" id="A0AAX4HCW6"/>
<dbReference type="KEGG" id="asau:88174861"/>
<dbReference type="InterPro" id="IPR011992">
    <property type="entry name" value="EF-hand-dom_pair"/>
</dbReference>